<keyword evidence="3" id="KW-1185">Reference proteome</keyword>
<evidence type="ECO:0000313" key="3">
    <source>
        <dbReference type="Proteomes" id="UP000035740"/>
    </source>
</evidence>
<feature type="chain" id="PRO_5005296642" evidence="1">
    <location>
        <begin position="18"/>
        <end position="62"/>
    </location>
</feature>
<name>A0A0J8E0K0_BETVV</name>
<gene>
    <name evidence="2" type="ORF">BVRB_8g201260</name>
</gene>
<keyword evidence="1" id="KW-0732">Signal</keyword>
<dbReference type="Proteomes" id="UP000035740">
    <property type="component" value="Unassembled WGS sequence"/>
</dbReference>
<proteinExistence type="predicted"/>
<evidence type="ECO:0000313" key="2">
    <source>
        <dbReference type="EMBL" id="KMS96630.1"/>
    </source>
</evidence>
<sequence length="62" mass="6861">MLSSALLCLIWVRTHSAVPVDDLNDIDLDYIRGTTTGTDMGSYEEVDDGLGAHLFLKLLLYC</sequence>
<feature type="signal peptide" evidence="1">
    <location>
        <begin position="1"/>
        <end position="17"/>
    </location>
</feature>
<dbReference type="EMBL" id="KQ090366">
    <property type="protein sequence ID" value="KMS96630.1"/>
    <property type="molecule type" value="Genomic_DNA"/>
</dbReference>
<reference evidence="2 3" key="1">
    <citation type="journal article" date="2014" name="Nature">
        <title>The genome of the recently domesticated crop plant sugar beet (Beta vulgaris).</title>
        <authorList>
            <person name="Dohm J.C."/>
            <person name="Minoche A.E."/>
            <person name="Holtgrawe D."/>
            <person name="Capella-Gutierrez S."/>
            <person name="Zakrzewski F."/>
            <person name="Tafer H."/>
            <person name="Rupp O."/>
            <person name="Sorensen T.R."/>
            <person name="Stracke R."/>
            <person name="Reinhardt R."/>
            <person name="Goesmann A."/>
            <person name="Kraft T."/>
            <person name="Schulz B."/>
            <person name="Stadler P.F."/>
            <person name="Schmidt T."/>
            <person name="Gabaldon T."/>
            <person name="Lehrach H."/>
            <person name="Weisshaar B."/>
            <person name="Himmelbauer H."/>
        </authorList>
    </citation>
    <scope>NUCLEOTIDE SEQUENCE [LARGE SCALE GENOMIC DNA]</scope>
    <source>
        <tissue evidence="2">Taproot</tissue>
    </source>
</reference>
<protein>
    <submittedName>
        <fullName evidence="2">Uncharacterized protein</fullName>
    </submittedName>
</protein>
<accession>A0A0J8E0K0</accession>
<organism evidence="2 3">
    <name type="scientific">Beta vulgaris subsp. vulgaris</name>
    <name type="common">Beet</name>
    <dbReference type="NCBI Taxonomy" id="3555"/>
    <lineage>
        <taxon>Eukaryota</taxon>
        <taxon>Viridiplantae</taxon>
        <taxon>Streptophyta</taxon>
        <taxon>Embryophyta</taxon>
        <taxon>Tracheophyta</taxon>
        <taxon>Spermatophyta</taxon>
        <taxon>Magnoliopsida</taxon>
        <taxon>eudicotyledons</taxon>
        <taxon>Gunneridae</taxon>
        <taxon>Pentapetalae</taxon>
        <taxon>Caryophyllales</taxon>
        <taxon>Chenopodiaceae</taxon>
        <taxon>Betoideae</taxon>
        <taxon>Beta</taxon>
    </lineage>
</organism>
<dbReference type="AlphaFoldDB" id="A0A0J8E0K0"/>
<dbReference type="Gramene" id="KMS96630">
    <property type="protein sequence ID" value="KMS96630"/>
    <property type="gene ID" value="BVRB_8g201260"/>
</dbReference>
<evidence type="ECO:0000256" key="1">
    <source>
        <dbReference type="SAM" id="SignalP"/>
    </source>
</evidence>